<dbReference type="EMBL" id="CAMKVN010002151">
    <property type="protein sequence ID" value="CAI2179820.1"/>
    <property type="molecule type" value="Genomic_DNA"/>
</dbReference>
<accession>A0A9W4SSD1</accession>
<keyword evidence="2" id="KW-1185">Reference proteome</keyword>
<dbReference type="Proteomes" id="UP001153678">
    <property type="component" value="Unassembled WGS sequence"/>
</dbReference>
<comment type="caution">
    <text evidence="1">The sequence shown here is derived from an EMBL/GenBank/DDBJ whole genome shotgun (WGS) entry which is preliminary data.</text>
</comment>
<name>A0A9W4SSD1_9GLOM</name>
<dbReference type="AlphaFoldDB" id="A0A9W4SSD1"/>
<gene>
    <name evidence="1" type="ORF">FWILDA_LOCUS9278</name>
</gene>
<protein>
    <submittedName>
        <fullName evidence="1">4945_t:CDS:1</fullName>
    </submittedName>
</protein>
<evidence type="ECO:0000313" key="1">
    <source>
        <dbReference type="EMBL" id="CAI2179820.1"/>
    </source>
</evidence>
<evidence type="ECO:0000313" key="2">
    <source>
        <dbReference type="Proteomes" id="UP001153678"/>
    </source>
</evidence>
<sequence>MEIKHVLKILYLLMNMGEVITKDGTLRMNIEEKELVEGSFTFKINYVEMPLDKNKINEYEMYLRNEENEDKEIIISNIA</sequence>
<reference evidence="1" key="1">
    <citation type="submission" date="2022-08" db="EMBL/GenBank/DDBJ databases">
        <authorList>
            <person name="Kallberg Y."/>
            <person name="Tangrot J."/>
            <person name="Rosling A."/>
        </authorList>
    </citation>
    <scope>NUCLEOTIDE SEQUENCE</scope>
    <source>
        <strain evidence="1">Wild A</strain>
    </source>
</reference>
<organism evidence="1 2">
    <name type="scientific">Funneliformis geosporum</name>
    <dbReference type="NCBI Taxonomy" id="1117311"/>
    <lineage>
        <taxon>Eukaryota</taxon>
        <taxon>Fungi</taxon>
        <taxon>Fungi incertae sedis</taxon>
        <taxon>Mucoromycota</taxon>
        <taxon>Glomeromycotina</taxon>
        <taxon>Glomeromycetes</taxon>
        <taxon>Glomerales</taxon>
        <taxon>Glomeraceae</taxon>
        <taxon>Funneliformis</taxon>
    </lineage>
</organism>
<proteinExistence type="predicted"/>